<keyword evidence="5" id="KW-0934">Plastid</keyword>
<dbReference type="Gene3D" id="3.40.50.300">
    <property type="entry name" value="P-loop containing nucleotide triphosphate hydrolases"/>
    <property type="match status" value="1"/>
</dbReference>
<evidence type="ECO:0000256" key="1">
    <source>
        <dbReference type="ARBA" id="ARBA00022741"/>
    </source>
</evidence>
<dbReference type="Gene3D" id="1.10.8.60">
    <property type="match status" value="1"/>
</dbReference>
<keyword evidence="5" id="KW-0645">Protease</keyword>
<reference evidence="5" key="1">
    <citation type="journal article" date="2010" name="Proc. Natl. Acad. Sci. U.S.A.">
        <title>A common red algal origin of the apicomplexan, dinoflagellate, and heterokont plastids.</title>
        <authorList>
            <person name="Janouskovec J."/>
            <person name="Horak A."/>
            <person name="Obornik M."/>
            <person name="Lukes J."/>
            <person name="Keeling P.J."/>
        </authorList>
    </citation>
    <scope>NUCLEOTIDE SEQUENCE</scope>
    <source>
        <strain evidence="5">CCMP2878</strain>
    </source>
</reference>
<dbReference type="GO" id="GO:0005737">
    <property type="term" value="C:cytoplasm"/>
    <property type="evidence" value="ECO:0007669"/>
    <property type="project" value="TreeGrafter"/>
</dbReference>
<dbReference type="GO" id="GO:0005524">
    <property type="term" value="F:ATP binding"/>
    <property type="evidence" value="ECO:0007669"/>
    <property type="project" value="UniProtKB-KW"/>
</dbReference>
<sequence>MRRRKKKSSRTQNELEKNPLPLNIPESFFFDFKEHQDLSFSKKGNETAKLEEAAEDAEVDVFLKAFYKDFPQKELKVQNAMNDTFRPEFLNRIDNVIVFEDLNPYDLATILEILSNKYRAKLKGINKNFSFYLTPHYKEFIMRFGFQMGFGARPLIRTFNRFVEMPVATFLERVDTAKFEKHRILLVFDIKPRSLVAPKPIKEDIEMDAIVYPQIDDKNPFYEWKKD</sequence>
<dbReference type="GeneID" id="9480898"/>
<keyword evidence="2" id="KW-0067">ATP-binding</keyword>
<feature type="domain" description="Clp ATPase C-terminal" evidence="4">
    <location>
        <begin position="103"/>
        <end position="171"/>
    </location>
</feature>
<dbReference type="GO" id="GO:0034605">
    <property type="term" value="P:cellular response to heat"/>
    <property type="evidence" value="ECO:0007669"/>
    <property type="project" value="TreeGrafter"/>
</dbReference>
<dbReference type="InterPro" id="IPR019489">
    <property type="entry name" value="Clp_ATPase_C"/>
</dbReference>
<dbReference type="InterPro" id="IPR027417">
    <property type="entry name" value="P-loop_NTPase"/>
</dbReference>
<keyword evidence="5" id="KW-0378">Hydrolase</keyword>
<dbReference type="Pfam" id="PF10431">
    <property type="entry name" value="ClpB_D2-small"/>
    <property type="match status" value="1"/>
</dbReference>
<evidence type="ECO:0000259" key="4">
    <source>
        <dbReference type="Pfam" id="PF10431"/>
    </source>
</evidence>
<reference evidence="5" key="2">
    <citation type="submission" date="2013-03" db="EMBL/GenBank/DDBJ databases">
        <title>Split photosystem protein, linear topology, and growth of structural complexity in the recombination-driven plastid genome of Chromera velia.</title>
        <authorList>
            <person name="Janouskovec J."/>
            <person name="Sobotka R."/>
            <person name="Lai D.-H."/>
            <person name="Flegontov P."/>
            <person name="Konik P."/>
            <person name="Komenda J."/>
            <person name="Ali S."/>
            <person name="Prasil O."/>
            <person name="Pain A."/>
            <person name="Obornik M."/>
            <person name="Lukes J."/>
            <person name="Keeling P.J."/>
        </authorList>
    </citation>
    <scope>NUCLEOTIDE SEQUENCE</scope>
    <source>
        <strain evidence="5">CCMP2878</strain>
    </source>
</reference>
<evidence type="ECO:0000256" key="3">
    <source>
        <dbReference type="SAM" id="MobiDB-lite"/>
    </source>
</evidence>
<dbReference type="SUPFAM" id="SSF52540">
    <property type="entry name" value="P-loop containing nucleoside triphosphate hydrolases"/>
    <property type="match status" value="1"/>
</dbReference>
<dbReference type="InterPro" id="IPR050130">
    <property type="entry name" value="ClpA_ClpB"/>
</dbReference>
<keyword evidence="1" id="KW-0547">Nucleotide-binding</keyword>
<keyword evidence="5" id="KW-0150">Chloroplast</keyword>
<organism evidence="5">
    <name type="scientific">Chromera velia</name>
    <dbReference type="NCBI Taxonomy" id="505693"/>
    <lineage>
        <taxon>Eukaryota</taxon>
        <taxon>Sar</taxon>
        <taxon>Alveolata</taxon>
        <taxon>Colpodellida</taxon>
        <taxon>Chromeraceae</taxon>
        <taxon>Chromera</taxon>
    </lineage>
</organism>
<dbReference type="RefSeq" id="YP_003795271.2">
    <property type="nucleotide sequence ID" value="NC_014340.2"/>
</dbReference>
<dbReference type="PANTHER" id="PTHR11638:SF18">
    <property type="entry name" value="HEAT SHOCK PROTEIN 104"/>
    <property type="match status" value="1"/>
</dbReference>
<dbReference type="GO" id="GO:0016887">
    <property type="term" value="F:ATP hydrolysis activity"/>
    <property type="evidence" value="ECO:0007669"/>
    <property type="project" value="TreeGrafter"/>
</dbReference>
<name>D9IXI5_9ALVE</name>
<accession>D9IXI5</accession>
<dbReference type="GO" id="GO:0006508">
    <property type="term" value="P:proteolysis"/>
    <property type="evidence" value="ECO:0007669"/>
    <property type="project" value="UniProtKB-KW"/>
</dbReference>
<dbReference type="AlphaFoldDB" id="D9IXI5"/>
<proteinExistence type="predicted"/>
<dbReference type="PANTHER" id="PTHR11638">
    <property type="entry name" value="ATP-DEPENDENT CLP PROTEASE"/>
    <property type="match status" value="1"/>
</dbReference>
<feature type="region of interest" description="Disordered" evidence="3">
    <location>
        <begin position="1"/>
        <end position="20"/>
    </location>
</feature>
<gene>
    <name evidence="5" type="primary">clpC</name>
</gene>
<dbReference type="GO" id="GO:0008233">
    <property type="term" value="F:peptidase activity"/>
    <property type="evidence" value="ECO:0007669"/>
    <property type="project" value="UniProtKB-KW"/>
</dbReference>
<evidence type="ECO:0000256" key="2">
    <source>
        <dbReference type="ARBA" id="ARBA00022840"/>
    </source>
</evidence>
<protein>
    <submittedName>
        <fullName evidence="5">Clp protease ATP binding subunit</fullName>
    </submittedName>
</protein>
<dbReference type="EMBL" id="HM222967">
    <property type="protein sequence ID" value="ADJ66513.2"/>
    <property type="molecule type" value="Genomic_DNA"/>
</dbReference>
<evidence type="ECO:0000313" key="5">
    <source>
        <dbReference type="EMBL" id="ADJ66513.2"/>
    </source>
</evidence>
<geneLocation type="chloroplast" evidence="5"/>